<dbReference type="InterPro" id="IPR011330">
    <property type="entry name" value="Glyco_hydro/deAcase_b/a-brl"/>
</dbReference>
<dbReference type="InterPro" id="IPR005501">
    <property type="entry name" value="LamB/YcsF/PxpA-like"/>
</dbReference>
<organism evidence="1 2">
    <name type="scientific">Inhella gelatinilytica</name>
    <dbReference type="NCBI Taxonomy" id="2795030"/>
    <lineage>
        <taxon>Bacteria</taxon>
        <taxon>Pseudomonadati</taxon>
        <taxon>Pseudomonadota</taxon>
        <taxon>Betaproteobacteria</taxon>
        <taxon>Burkholderiales</taxon>
        <taxon>Sphaerotilaceae</taxon>
        <taxon>Inhella</taxon>
    </lineage>
</organism>
<dbReference type="Gene3D" id="3.20.20.370">
    <property type="entry name" value="Glycoside hydrolase/deacetylase"/>
    <property type="match status" value="1"/>
</dbReference>
<evidence type="ECO:0000313" key="1">
    <source>
        <dbReference type="EMBL" id="MBH9551314.1"/>
    </source>
</evidence>
<accession>A0A931NC89</accession>
<dbReference type="PANTHER" id="PTHR30292">
    <property type="entry name" value="UNCHARACTERIZED PROTEIN YBGL-RELATED"/>
    <property type="match status" value="1"/>
</dbReference>
<dbReference type="CDD" id="cd10801">
    <property type="entry name" value="LamB_YcsF_like_1"/>
    <property type="match status" value="1"/>
</dbReference>
<dbReference type="RefSeq" id="WP_198098933.1">
    <property type="nucleotide sequence ID" value="NZ_JAEDAL010000001.1"/>
</dbReference>
<keyword evidence="2" id="KW-1185">Reference proteome</keyword>
<gene>
    <name evidence="1" type="ORF">I7X43_00515</name>
</gene>
<dbReference type="AlphaFoldDB" id="A0A931NC89"/>
<proteinExistence type="predicted"/>
<protein>
    <submittedName>
        <fullName evidence="1">LamB/YcsF family protein</fullName>
    </submittedName>
</protein>
<sequence length="246" mass="25474">MRGIDLNADVGEGGAHDLALIGCISSANIACGWHAGDGATMRAALRACRDHGVAAGAHPSFPDRANFGRLPWVREALAVEADLIAQIGGLQALAAREGVALRHVKPHGALYNQAAFDPHLAQALIQAVQVCDPHLTLLALAGSPLLDWARAAGLRVRAEAFVDRAYQADGRLVPRSEPGAVLHDPAVAIAQGLRLAQSQTVMSQVGTPIDVRAESLCLHGDGATALTLAQTLSGALRDAGIEVRAG</sequence>
<name>A0A931NC89_9BURK</name>
<dbReference type="EMBL" id="JAEDAL010000001">
    <property type="protein sequence ID" value="MBH9551314.1"/>
    <property type="molecule type" value="Genomic_DNA"/>
</dbReference>
<dbReference type="GO" id="GO:0005975">
    <property type="term" value="P:carbohydrate metabolic process"/>
    <property type="evidence" value="ECO:0007669"/>
    <property type="project" value="InterPro"/>
</dbReference>
<dbReference type="SUPFAM" id="SSF88713">
    <property type="entry name" value="Glycoside hydrolase/deacetylase"/>
    <property type="match status" value="1"/>
</dbReference>
<dbReference type="PANTHER" id="PTHR30292:SF0">
    <property type="entry name" value="5-OXOPROLINASE SUBUNIT A"/>
    <property type="match status" value="1"/>
</dbReference>
<reference evidence="1" key="1">
    <citation type="submission" date="2020-12" db="EMBL/GenBank/DDBJ databases">
        <title>The genome sequence of Inhella sp. 4Y17.</title>
        <authorList>
            <person name="Liu Y."/>
        </authorList>
    </citation>
    <scope>NUCLEOTIDE SEQUENCE</scope>
    <source>
        <strain evidence="1">4Y10</strain>
    </source>
</reference>
<evidence type="ECO:0000313" key="2">
    <source>
        <dbReference type="Proteomes" id="UP000620139"/>
    </source>
</evidence>
<dbReference type="Proteomes" id="UP000620139">
    <property type="component" value="Unassembled WGS sequence"/>
</dbReference>
<dbReference type="NCBIfam" id="NF003814">
    <property type="entry name" value="PRK05406.1-3"/>
    <property type="match status" value="1"/>
</dbReference>
<dbReference type="Pfam" id="PF03746">
    <property type="entry name" value="LamB_YcsF"/>
    <property type="match status" value="1"/>
</dbReference>
<comment type="caution">
    <text evidence="1">The sequence shown here is derived from an EMBL/GenBank/DDBJ whole genome shotgun (WGS) entry which is preliminary data.</text>
</comment>